<evidence type="ECO:0000313" key="1">
    <source>
        <dbReference type="EMBL" id="ENZ18780.1"/>
    </source>
</evidence>
<proteinExistence type="predicted"/>
<reference evidence="1 2" key="1">
    <citation type="submission" date="2013-01" db="EMBL/GenBank/DDBJ databases">
        <title>The Genome Sequence of Clostridium clostridioforme 90A8.</title>
        <authorList>
            <consortium name="The Broad Institute Genome Sequencing Platform"/>
            <person name="Earl A."/>
            <person name="Ward D."/>
            <person name="Feldgarden M."/>
            <person name="Gevers D."/>
            <person name="Courvalin P."/>
            <person name="Lambert T."/>
            <person name="Walker B."/>
            <person name="Young S.K."/>
            <person name="Zeng Q."/>
            <person name="Gargeya S."/>
            <person name="Fitzgerald M."/>
            <person name="Haas B."/>
            <person name="Abouelleil A."/>
            <person name="Alvarado L."/>
            <person name="Arachchi H.M."/>
            <person name="Berlin A.M."/>
            <person name="Chapman S.B."/>
            <person name="Dewar J."/>
            <person name="Goldberg J."/>
            <person name="Griggs A."/>
            <person name="Gujja S."/>
            <person name="Hansen M."/>
            <person name="Howarth C."/>
            <person name="Imamovic A."/>
            <person name="Larimer J."/>
            <person name="McCowan C."/>
            <person name="Murphy C."/>
            <person name="Neiman D."/>
            <person name="Pearson M."/>
            <person name="Priest M."/>
            <person name="Roberts A."/>
            <person name="Saif S."/>
            <person name="Shea T."/>
            <person name="Sisk P."/>
            <person name="Sykes S."/>
            <person name="Wortman J."/>
            <person name="Nusbaum C."/>
            <person name="Birren B."/>
        </authorList>
    </citation>
    <scope>NUCLEOTIDE SEQUENCE [LARGE SCALE GENOMIC DNA]</scope>
    <source>
        <strain evidence="1 2">90A8</strain>
    </source>
</reference>
<accession>A0A0E2HES8</accession>
<dbReference type="AlphaFoldDB" id="A0A0E2HES8"/>
<evidence type="ECO:0000313" key="2">
    <source>
        <dbReference type="Proteomes" id="UP000013085"/>
    </source>
</evidence>
<dbReference type="HOGENOM" id="CLU_578394_0_0_9"/>
<protein>
    <submittedName>
        <fullName evidence="1">Uncharacterized protein</fullName>
    </submittedName>
</protein>
<gene>
    <name evidence="1" type="ORF">HMPREF1090_01097</name>
</gene>
<sequence length="472" mass="53142">MANILQVTNPSPNTDNRILDNQEARNHLNGQRIHNPVDPARVVRADGQEEGKTGTATGEGKYSIIDYESNYGAFIQRLGDGVELPRLLEQLLFGDRAGVLFAGQEEAGALVEQLLSSIQVDSPEALREFLMEQQAQQAKFSGPFFAGLRSLLTRGASDGLKDAVMAFVKGFNDYSSGRHLLQQMHSLTRDISQLMLKNYKTDFRQLMDEMDWEAENGDTAANTAVLNGRLIPFLSNYISRTHDYGAVREAVMLFILHAVKYENGQEDRLVQLFERMTENREFERLFAGDARDGFASALEGLDQRPGSFADMFSALVLKGTNGQAGIENIQPFYNILNSMLLNESVYLPLMHILAPFCYQGKDVMSEIWADPDAEGQKENGRRIKMLFKFHIRELGRFDMILALQDRRVEMQLYVPPSLAEKAETIQGGIAEILKKNGMDLNRLLVREKTGDIRLEAIFPGIREREKGINVRI</sequence>
<dbReference type="PATRIC" id="fig|999408.3.peg.1175"/>
<dbReference type="Proteomes" id="UP000013085">
    <property type="component" value="Unassembled WGS sequence"/>
</dbReference>
<dbReference type="RefSeq" id="WP_002594944.1">
    <property type="nucleotide sequence ID" value="NZ_KB850998.1"/>
</dbReference>
<organism evidence="1 2">
    <name type="scientific">[Clostridium] clostridioforme 90A8</name>
    <dbReference type="NCBI Taxonomy" id="999408"/>
    <lineage>
        <taxon>Bacteria</taxon>
        <taxon>Bacillati</taxon>
        <taxon>Bacillota</taxon>
        <taxon>Clostridia</taxon>
        <taxon>Lachnospirales</taxon>
        <taxon>Lachnospiraceae</taxon>
        <taxon>Enterocloster</taxon>
    </lineage>
</organism>
<dbReference type="EMBL" id="AGYR01000007">
    <property type="protein sequence ID" value="ENZ18780.1"/>
    <property type="molecule type" value="Genomic_DNA"/>
</dbReference>
<comment type="caution">
    <text evidence="1">The sequence shown here is derived from an EMBL/GenBank/DDBJ whole genome shotgun (WGS) entry which is preliminary data.</text>
</comment>
<name>A0A0E2HES8_9FIRM</name>